<dbReference type="RefSeq" id="WP_109748486.1">
    <property type="nucleotide sequence ID" value="NZ_JANKBI010000018.1"/>
</dbReference>
<comment type="caution">
    <text evidence="2">The sequence shown here is derived from an EMBL/GenBank/DDBJ whole genome shotgun (WGS) entry which is preliminary data.</text>
</comment>
<organism evidence="2 3">
    <name type="scientific">Murimonas intestini</name>
    <dbReference type="NCBI Taxonomy" id="1337051"/>
    <lineage>
        <taxon>Bacteria</taxon>
        <taxon>Bacillati</taxon>
        <taxon>Bacillota</taxon>
        <taxon>Clostridia</taxon>
        <taxon>Lachnospirales</taxon>
        <taxon>Lachnospiraceae</taxon>
        <taxon>Murimonas</taxon>
    </lineage>
</organism>
<protein>
    <submittedName>
        <fullName evidence="2">Uncharacterized protein</fullName>
    </submittedName>
</protein>
<proteinExistence type="predicted"/>
<dbReference type="EMBL" id="QGGY01000018">
    <property type="protein sequence ID" value="PWJ72500.1"/>
    <property type="molecule type" value="Genomic_DNA"/>
</dbReference>
<dbReference type="Proteomes" id="UP000245412">
    <property type="component" value="Unassembled WGS sequence"/>
</dbReference>
<keyword evidence="1" id="KW-1133">Transmembrane helix</keyword>
<feature type="transmembrane region" description="Helical" evidence="1">
    <location>
        <begin position="49"/>
        <end position="67"/>
    </location>
</feature>
<dbReference type="SUPFAM" id="SSF81665">
    <property type="entry name" value="Calcium ATPase, transmembrane domain M"/>
    <property type="match status" value="1"/>
</dbReference>
<dbReference type="InterPro" id="IPR023298">
    <property type="entry name" value="ATPase_P-typ_TM_dom_sf"/>
</dbReference>
<name>A0AB73SYK3_9FIRM</name>
<keyword evidence="1" id="KW-0812">Transmembrane</keyword>
<feature type="transmembrane region" description="Helical" evidence="1">
    <location>
        <begin position="12"/>
        <end position="34"/>
    </location>
</feature>
<accession>A0AB73SYK3</accession>
<evidence type="ECO:0000313" key="2">
    <source>
        <dbReference type="EMBL" id="PWJ72500.1"/>
    </source>
</evidence>
<feature type="transmembrane region" description="Helical" evidence="1">
    <location>
        <begin position="74"/>
        <end position="98"/>
    </location>
</feature>
<keyword evidence="3" id="KW-1185">Reference proteome</keyword>
<evidence type="ECO:0000313" key="3">
    <source>
        <dbReference type="Proteomes" id="UP000245412"/>
    </source>
</evidence>
<feature type="transmembrane region" description="Helical" evidence="1">
    <location>
        <begin position="110"/>
        <end position="132"/>
    </location>
</feature>
<gene>
    <name evidence="2" type="ORF">C7383_118111</name>
</gene>
<reference evidence="2 3" key="1">
    <citation type="submission" date="2018-05" db="EMBL/GenBank/DDBJ databases">
        <authorList>
            <person name="Goeker M."/>
            <person name="Huntemann M."/>
            <person name="Clum A."/>
            <person name="Pillay M."/>
            <person name="Palaniappan K."/>
            <person name="Varghese N."/>
            <person name="Mikhailova N."/>
            <person name="Stamatis D."/>
            <person name="Reddy T."/>
            <person name="Daum C."/>
            <person name="Shapiro N."/>
            <person name="Ivanova N."/>
            <person name="Kyrpides N."/>
            <person name="Woyke T."/>
        </authorList>
    </citation>
    <scope>NUCLEOTIDE SEQUENCE [LARGE SCALE GENOMIC DNA]</scope>
    <source>
        <strain evidence="2 3">DSM 26524</strain>
    </source>
</reference>
<sequence length="148" mass="16209">MTAKQDTPVKKAAGFYVGIAAVVLCLAAAIMYGINFKSMEYKEPIYDSTVWILLSVTAVIAAAMLMVRKLDGFAPVALCIGSGISFLMYVHLIIWPVADTIYGIEPFPHIQEVIICAVLLLLSFIVSEVSLYMRKTKVIETKAETKTA</sequence>
<evidence type="ECO:0000256" key="1">
    <source>
        <dbReference type="SAM" id="Phobius"/>
    </source>
</evidence>
<dbReference type="AlphaFoldDB" id="A0AB73SYK3"/>
<keyword evidence="1" id="KW-0472">Membrane</keyword>